<comment type="caution">
    <text evidence="1">The sequence shown here is derived from an EMBL/GenBank/DDBJ whole genome shotgun (WGS) entry which is preliminary data.</text>
</comment>
<evidence type="ECO:0000313" key="2">
    <source>
        <dbReference type="Proteomes" id="UP001228905"/>
    </source>
</evidence>
<reference evidence="1 2" key="1">
    <citation type="submission" date="2023-07" db="EMBL/GenBank/DDBJ databases">
        <title>Genomic Encyclopedia of Type Strains, Phase IV (KMG-IV): sequencing the most valuable type-strain genomes for metagenomic binning, comparative biology and taxonomic classification.</title>
        <authorList>
            <person name="Goeker M."/>
        </authorList>
    </citation>
    <scope>NUCLEOTIDE SEQUENCE [LARGE SCALE GENOMIC DNA]</scope>
    <source>
        <strain evidence="1 2">DSM 18695</strain>
    </source>
</reference>
<dbReference type="RefSeq" id="WP_307350472.1">
    <property type="nucleotide sequence ID" value="NZ_JAUSVS010000006.1"/>
</dbReference>
<accession>A0ABU0ITB3</accession>
<dbReference type="Proteomes" id="UP001228905">
    <property type="component" value="Unassembled WGS sequence"/>
</dbReference>
<proteinExistence type="predicted"/>
<evidence type="ECO:0008006" key="3">
    <source>
        <dbReference type="Google" id="ProtNLM"/>
    </source>
</evidence>
<evidence type="ECO:0000313" key="1">
    <source>
        <dbReference type="EMBL" id="MDQ0465248.1"/>
    </source>
</evidence>
<protein>
    <recommendedName>
        <fullName evidence="3">YdhG-like domain-containing protein</fullName>
    </recommendedName>
</protein>
<sequence>MTVQEQIDQYIADQPQPRRDELAALNRIILAAAPGCRLWFLDGRNDEGKIVSNPNIGYGVLPHRYASGETRDFYRIGLSAHTTGLSVYVMGLEDKTYLSQTYGQTLGKAKITGYCIKFKSIGDIDLDVFAGMVESFLGGSPPWPSRKDSA</sequence>
<organism evidence="1 2">
    <name type="scientific">Caulobacter ginsengisoli</name>
    <dbReference type="NCBI Taxonomy" id="400775"/>
    <lineage>
        <taxon>Bacteria</taxon>
        <taxon>Pseudomonadati</taxon>
        <taxon>Pseudomonadota</taxon>
        <taxon>Alphaproteobacteria</taxon>
        <taxon>Caulobacterales</taxon>
        <taxon>Caulobacteraceae</taxon>
        <taxon>Caulobacter</taxon>
    </lineage>
</organism>
<keyword evidence="2" id="KW-1185">Reference proteome</keyword>
<dbReference type="EMBL" id="JAUSVS010000006">
    <property type="protein sequence ID" value="MDQ0465248.1"/>
    <property type="molecule type" value="Genomic_DNA"/>
</dbReference>
<name>A0ABU0ITB3_9CAUL</name>
<gene>
    <name evidence="1" type="ORF">QO010_003035</name>
</gene>